<proteinExistence type="predicted"/>
<accession>A0AAD7XZ97</accession>
<dbReference type="GeneID" id="83211891"/>
<dbReference type="AlphaFoldDB" id="A0AAD7XZ97"/>
<protein>
    <submittedName>
        <fullName evidence="1">Uncharacterized protein</fullName>
    </submittedName>
</protein>
<dbReference type="EMBL" id="JARTCD010000016">
    <property type="protein sequence ID" value="KAJ8659885.1"/>
    <property type="molecule type" value="Genomic_DNA"/>
</dbReference>
<dbReference type="RefSeq" id="XP_058344798.1">
    <property type="nucleotide sequence ID" value="XM_058484537.1"/>
</dbReference>
<keyword evidence="2" id="KW-1185">Reference proteome</keyword>
<organism evidence="1 2">
    <name type="scientific">Lichtheimia ornata</name>
    <dbReference type="NCBI Taxonomy" id="688661"/>
    <lineage>
        <taxon>Eukaryota</taxon>
        <taxon>Fungi</taxon>
        <taxon>Fungi incertae sedis</taxon>
        <taxon>Mucoromycota</taxon>
        <taxon>Mucoromycotina</taxon>
        <taxon>Mucoromycetes</taxon>
        <taxon>Mucorales</taxon>
        <taxon>Lichtheimiaceae</taxon>
        <taxon>Lichtheimia</taxon>
    </lineage>
</organism>
<sequence length="157" mass="17776">MAKKKLLDGIGFGQHKLERVEEDTLKLMECSHHCLKAEMDNLLLASWDTFTLRQILSIQCVSDKITLLSTKCSSAGKWCLIEVRSAVVPRDWQRRNSWVHVFDLLQASGVASGVTEVTRLLERDFGSDVLGFEATIHAYSKGNRELQEPEDYARLPV</sequence>
<name>A0AAD7XZ97_9FUNG</name>
<comment type="caution">
    <text evidence="1">The sequence shown here is derived from an EMBL/GenBank/DDBJ whole genome shotgun (WGS) entry which is preliminary data.</text>
</comment>
<evidence type="ECO:0000313" key="2">
    <source>
        <dbReference type="Proteomes" id="UP001234581"/>
    </source>
</evidence>
<dbReference type="Proteomes" id="UP001234581">
    <property type="component" value="Unassembled WGS sequence"/>
</dbReference>
<reference evidence="1 2" key="1">
    <citation type="submission" date="2023-03" db="EMBL/GenBank/DDBJ databases">
        <title>Genome sequence of Lichtheimia ornata CBS 291.66.</title>
        <authorList>
            <person name="Mohabir J.T."/>
            <person name="Shea T.P."/>
            <person name="Kurbessoian T."/>
            <person name="Berby B."/>
            <person name="Fontaine J."/>
            <person name="Livny J."/>
            <person name="Gnirke A."/>
            <person name="Stajich J.E."/>
            <person name="Cuomo C.A."/>
        </authorList>
    </citation>
    <scope>NUCLEOTIDE SEQUENCE [LARGE SCALE GENOMIC DNA]</scope>
    <source>
        <strain evidence="1">CBS 291.66</strain>
    </source>
</reference>
<gene>
    <name evidence="1" type="ORF">O0I10_004478</name>
</gene>
<evidence type="ECO:0000313" key="1">
    <source>
        <dbReference type="EMBL" id="KAJ8659885.1"/>
    </source>
</evidence>